<gene>
    <name evidence="3" type="ORF">LGLO00237_LOCUS26698</name>
</gene>
<dbReference type="EMBL" id="HBIV01037477">
    <property type="protein sequence ID" value="CAE0674923.1"/>
    <property type="molecule type" value="Transcribed_RNA"/>
</dbReference>
<organism evidence="3">
    <name type="scientific">Lotharella globosa</name>
    <dbReference type="NCBI Taxonomy" id="91324"/>
    <lineage>
        <taxon>Eukaryota</taxon>
        <taxon>Sar</taxon>
        <taxon>Rhizaria</taxon>
        <taxon>Cercozoa</taxon>
        <taxon>Chlorarachniophyceae</taxon>
        <taxon>Lotharella</taxon>
    </lineage>
</organism>
<feature type="domain" description="Complex 1 LYR protein" evidence="2">
    <location>
        <begin position="7"/>
        <end position="65"/>
    </location>
</feature>
<dbReference type="PANTHER" id="PTHR14273:SF0">
    <property type="entry name" value="LYR MOTIF-CONTAINING PROTEIN 1"/>
    <property type="match status" value="1"/>
</dbReference>
<evidence type="ECO:0000256" key="1">
    <source>
        <dbReference type="ARBA" id="ARBA00009508"/>
    </source>
</evidence>
<evidence type="ECO:0000313" key="3">
    <source>
        <dbReference type="EMBL" id="CAE0674923.1"/>
    </source>
</evidence>
<dbReference type="InterPro" id="IPR008011">
    <property type="entry name" value="Complex1_LYR_dom"/>
</dbReference>
<dbReference type="CDD" id="cd20261">
    <property type="entry name" value="Complex1_LYR_LYRM1"/>
    <property type="match status" value="1"/>
</dbReference>
<comment type="similarity">
    <text evidence="1">Belongs to the complex I LYR family.</text>
</comment>
<evidence type="ECO:0000259" key="2">
    <source>
        <dbReference type="Pfam" id="PF05347"/>
    </source>
</evidence>
<reference evidence="3" key="1">
    <citation type="submission" date="2021-01" db="EMBL/GenBank/DDBJ databases">
        <authorList>
            <person name="Corre E."/>
            <person name="Pelletier E."/>
            <person name="Niang G."/>
            <person name="Scheremetjew M."/>
            <person name="Finn R."/>
            <person name="Kale V."/>
            <person name="Holt S."/>
            <person name="Cochrane G."/>
            <person name="Meng A."/>
            <person name="Brown T."/>
            <person name="Cohen L."/>
        </authorList>
    </citation>
    <scope>NUCLEOTIDE SEQUENCE</scope>
    <source>
        <strain evidence="3">CCCM811</strain>
    </source>
</reference>
<name>A0A7S3Z897_9EUKA</name>
<sequence length="120" mass="14301">MASARSTVLRLYRDILRRGRHWKDGTEPAEARYIVEEARKLFRRNKDLDDQKAIHDKIKECESRVELAEHYGNPYPRMYYAQPGVIYKSGNRARKKINPDYMHSYYDEDEFGLNDAKDTK</sequence>
<dbReference type="PANTHER" id="PTHR14273">
    <property type="entry name" value="LYR MOTIF-CONTAINING PROTEIN 1"/>
    <property type="match status" value="1"/>
</dbReference>
<dbReference type="GO" id="GO:0005739">
    <property type="term" value="C:mitochondrion"/>
    <property type="evidence" value="ECO:0007669"/>
    <property type="project" value="TreeGrafter"/>
</dbReference>
<dbReference type="AlphaFoldDB" id="A0A7S3Z897"/>
<dbReference type="Pfam" id="PF05347">
    <property type="entry name" value="Complex1_LYR"/>
    <property type="match status" value="1"/>
</dbReference>
<dbReference type="InterPro" id="IPR045294">
    <property type="entry name" value="Complex1_LYR_LYRM1"/>
</dbReference>
<dbReference type="InterPro" id="IPR040330">
    <property type="entry name" value="LYRM1"/>
</dbReference>
<protein>
    <recommendedName>
        <fullName evidence="2">Complex 1 LYR protein domain-containing protein</fullName>
    </recommendedName>
</protein>
<proteinExistence type="inferred from homology"/>
<accession>A0A7S3Z897</accession>